<keyword evidence="1 4" id="KW-0808">Transferase</keyword>
<evidence type="ECO:0000256" key="3">
    <source>
        <dbReference type="ARBA" id="ARBA00022840"/>
    </source>
</evidence>
<comment type="similarity">
    <text evidence="4">Belongs to the Cob(I)alamin adenosyltransferase family.</text>
</comment>
<dbReference type="PANTHER" id="PTHR12213">
    <property type="entry name" value="CORRINOID ADENOSYLTRANSFERASE"/>
    <property type="match status" value="1"/>
</dbReference>
<dbReference type="InterPro" id="IPR016030">
    <property type="entry name" value="CblAdoTrfase-like"/>
</dbReference>
<accession>A0ABQ9UZM2</accession>
<keyword evidence="7" id="KW-1185">Reference proteome</keyword>
<dbReference type="Gene3D" id="1.20.1200.10">
    <property type="entry name" value="Cobalamin adenosyltransferase-like"/>
    <property type="match status" value="1"/>
</dbReference>
<dbReference type="Proteomes" id="UP001266305">
    <property type="component" value="Unassembled WGS sequence"/>
</dbReference>
<feature type="domain" description="Cobalamin adenosyltransferase-like" evidence="5">
    <location>
        <begin position="63"/>
        <end position="124"/>
    </location>
</feature>
<dbReference type="EMBL" id="JASSZA010000009">
    <property type="protein sequence ID" value="KAK2102559.1"/>
    <property type="molecule type" value="Genomic_DNA"/>
</dbReference>
<evidence type="ECO:0000313" key="7">
    <source>
        <dbReference type="Proteomes" id="UP001266305"/>
    </source>
</evidence>
<keyword evidence="3 4" id="KW-0067">ATP-binding</keyword>
<dbReference type="SUPFAM" id="SSF89028">
    <property type="entry name" value="Cobalamin adenosyltransferase-like"/>
    <property type="match status" value="2"/>
</dbReference>
<name>A0ABQ9UZM2_SAGOE</name>
<gene>
    <name evidence="6" type="ORF">P7K49_020226</name>
</gene>
<evidence type="ECO:0000259" key="5">
    <source>
        <dbReference type="Pfam" id="PF01923"/>
    </source>
</evidence>
<dbReference type="Pfam" id="PF01923">
    <property type="entry name" value="Cob_adeno_trans"/>
    <property type="match status" value="2"/>
</dbReference>
<evidence type="ECO:0000313" key="6">
    <source>
        <dbReference type="EMBL" id="KAK2102559.1"/>
    </source>
</evidence>
<proteinExistence type="inferred from homology"/>
<evidence type="ECO:0000256" key="2">
    <source>
        <dbReference type="ARBA" id="ARBA00022741"/>
    </source>
</evidence>
<feature type="domain" description="Cobalamin adenosyltransferase-like" evidence="5">
    <location>
        <begin position="191"/>
        <end position="225"/>
    </location>
</feature>
<sequence>MVPLDRPWACDSSRLLNPAAAPTGAFSSLRLQKSHTRSPQQGWLSNEDVLKFQTLPSKVSQFKIQCLLQDVGSALATPRSLAREAHLKYTTFEAGPILELEQWIDKYTSQLPPLTAFILPVATDSVLQFPQFPPGSHWSLPALPTLEQGARWVCPGRASWRQNTARFGGQGWTSEELLTAVGTTSPPCSGNTPFSFQSGGKISSALHFCRAVCRRAERRSSSLSARCPLETAWSSVTGWDVHSAGPLASCMALGGAENPEARLWGTGLPTRGMPQADTRERLGKGLPQHWCPADGRPVSEVSAHRLARTPGIQNPVELGVWSAWVFVSPVKLF</sequence>
<comment type="caution">
    <text evidence="6">The sequence shown here is derived from an EMBL/GenBank/DDBJ whole genome shotgun (WGS) entry which is preliminary data.</text>
</comment>
<dbReference type="PANTHER" id="PTHR12213:SF0">
    <property type="entry name" value="CORRINOID ADENOSYLTRANSFERASE MMAB"/>
    <property type="match status" value="1"/>
</dbReference>
<dbReference type="InterPro" id="IPR036451">
    <property type="entry name" value="CblAdoTrfase-like_sf"/>
</dbReference>
<dbReference type="InterPro" id="IPR029499">
    <property type="entry name" value="PduO-typ"/>
</dbReference>
<evidence type="ECO:0000256" key="4">
    <source>
        <dbReference type="RuleBase" id="RU366026"/>
    </source>
</evidence>
<protein>
    <recommendedName>
        <fullName evidence="5">Cobalamin adenosyltransferase-like domain-containing protein</fullName>
    </recommendedName>
</protein>
<reference evidence="6 7" key="1">
    <citation type="submission" date="2023-05" db="EMBL/GenBank/DDBJ databases">
        <title>B98-5 Cell Line De Novo Hybrid Assembly: An Optical Mapping Approach.</title>
        <authorList>
            <person name="Kananen K."/>
            <person name="Auerbach J.A."/>
            <person name="Kautto E."/>
            <person name="Blachly J.S."/>
        </authorList>
    </citation>
    <scope>NUCLEOTIDE SEQUENCE [LARGE SCALE GENOMIC DNA]</scope>
    <source>
        <strain evidence="6">B95-8</strain>
        <tissue evidence="6">Cell line</tissue>
    </source>
</reference>
<evidence type="ECO:0000256" key="1">
    <source>
        <dbReference type="ARBA" id="ARBA00022679"/>
    </source>
</evidence>
<organism evidence="6 7">
    <name type="scientific">Saguinus oedipus</name>
    <name type="common">Cotton-top tamarin</name>
    <name type="synonym">Oedipomidas oedipus</name>
    <dbReference type="NCBI Taxonomy" id="9490"/>
    <lineage>
        <taxon>Eukaryota</taxon>
        <taxon>Metazoa</taxon>
        <taxon>Chordata</taxon>
        <taxon>Craniata</taxon>
        <taxon>Vertebrata</taxon>
        <taxon>Euteleostomi</taxon>
        <taxon>Mammalia</taxon>
        <taxon>Eutheria</taxon>
        <taxon>Euarchontoglires</taxon>
        <taxon>Primates</taxon>
        <taxon>Haplorrhini</taxon>
        <taxon>Platyrrhini</taxon>
        <taxon>Cebidae</taxon>
        <taxon>Callitrichinae</taxon>
        <taxon>Saguinus</taxon>
    </lineage>
</organism>
<keyword evidence="2 4" id="KW-0547">Nucleotide-binding</keyword>